<organism evidence="1 2">
    <name type="scientific">Paralvinella palmiformis</name>
    <dbReference type="NCBI Taxonomy" id="53620"/>
    <lineage>
        <taxon>Eukaryota</taxon>
        <taxon>Metazoa</taxon>
        <taxon>Spiralia</taxon>
        <taxon>Lophotrochozoa</taxon>
        <taxon>Annelida</taxon>
        <taxon>Polychaeta</taxon>
        <taxon>Sedentaria</taxon>
        <taxon>Canalipalpata</taxon>
        <taxon>Terebellida</taxon>
        <taxon>Terebelliformia</taxon>
        <taxon>Alvinellidae</taxon>
        <taxon>Paralvinella</taxon>
    </lineage>
</organism>
<proteinExistence type="predicted"/>
<dbReference type="Proteomes" id="UP001208570">
    <property type="component" value="Unassembled WGS sequence"/>
</dbReference>
<evidence type="ECO:0000313" key="1">
    <source>
        <dbReference type="EMBL" id="KAK2144409.1"/>
    </source>
</evidence>
<comment type="caution">
    <text evidence="1">The sequence shown here is derived from an EMBL/GenBank/DDBJ whole genome shotgun (WGS) entry which is preliminary data.</text>
</comment>
<sequence length="165" mass="17826">MLQSYINISITADGPKEKAAFPKPTDSFQHTVEVHRNEESSPVKSEANNTGLCPSDSIGLEVVIPKSEQCSIKGNKADKKLQIDDPDDMEKSLTISNCMGNRDETPKVSTTKDDQILVAPPAECEMNGQSADHDNNCDVSNNNSCLISDSYSTLINSISSNSSIC</sequence>
<name>A0AAD9J142_9ANNE</name>
<gene>
    <name evidence="1" type="ORF">LSH36_759g01030</name>
</gene>
<accession>A0AAD9J142</accession>
<dbReference type="AlphaFoldDB" id="A0AAD9J142"/>
<evidence type="ECO:0000313" key="2">
    <source>
        <dbReference type="Proteomes" id="UP001208570"/>
    </source>
</evidence>
<keyword evidence="2" id="KW-1185">Reference proteome</keyword>
<dbReference type="EMBL" id="JAODUP010000759">
    <property type="protein sequence ID" value="KAK2144409.1"/>
    <property type="molecule type" value="Genomic_DNA"/>
</dbReference>
<reference evidence="1" key="1">
    <citation type="journal article" date="2023" name="Mol. Biol. Evol.">
        <title>Third-Generation Sequencing Reveals the Adaptive Role of the Epigenome in Three Deep-Sea Polychaetes.</title>
        <authorList>
            <person name="Perez M."/>
            <person name="Aroh O."/>
            <person name="Sun Y."/>
            <person name="Lan Y."/>
            <person name="Juniper S.K."/>
            <person name="Young C.R."/>
            <person name="Angers B."/>
            <person name="Qian P.Y."/>
        </authorList>
    </citation>
    <scope>NUCLEOTIDE SEQUENCE</scope>
    <source>
        <strain evidence="1">P08H-3</strain>
    </source>
</reference>
<protein>
    <submittedName>
        <fullName evidence="1">Uncharacterized protein</fullName>
    </submittedName>
</protein>